<feature type="domain" description="BTB" evidence="1">
    <location>
        <begin position="25"/>
        <end position="93"/>
    </location>
</feature>
<dbReference type="SMART" id="SM00875">
    <property type="entry name" value="BACK"/>
    <property type="match status" value="1"/>
</dbReference>
<evidence type="ECO:0000313" key="3">
    <source>
        <dbReference type="Proteomes" id="UP001497382"/>
    </source>
</evidence>
<proteinExistence type="predicted"/>
<accession>A0AAV1Z4W9</accession>
<dbReference type="InterPro" id="IPR000210">
    <property type="entry name" value="BTB/POZ_dom"/>
</dbReference>
<dbReference type="AlphaFoldDB" id="A0AAV1Z4W9"/>
<dbReference type="EMBL" id="CAXIEN010000024">
    <property type="protein sequence ID" value="CAL1266609.1"/>
    <property type="molecule type" value="Genomic_DNA"/>
</dbReference>
<evidence type="ECO:0000313" key="2">
    <source>
        <dbReference type="EMBL" id="CAL1266609.1"/>
    </source>
</evidence>
<dbReference type="EMBL" id="CAXIEN010000024">
    <property type="protein sequence ID" value="CAL1266611.1"/>
    <property type="molecule type" value="Genomic_DNA"/>
</dbReference>
<dbReference type="SUPFAM" id="SSF54695">
    <property type="entry name" value="POZ domain"/>
    <property type="match status" value="1"/>
</dbReference>
<name>A0AAV1Z4W9_9ARAC</name>
<dbReference type="Gene3D" id="3.30.710.10">
    <property type="entry name" value="Potassium Channel Kv1.1, Chain A"/>
    <property type="match status" value="1"/>
</dbReference>
<dbReference type="Gene3D" id="1.25.40.420">
    <property type="match status" value="1"/>
</dbReference>
<evidence type="ECO:0000259" key="1">
    <source>
        <dbReference type="PROSITE" id="PS50097"/>
    </source>
</evidence>
<dbReference type="PANTHER" id="PTHR45774">
    <property type="entry name" value="BTB/POZ DOMAIN-CONTAINING"/>
    <property type="match status" value="1"/>
</dbReference>
<dbReference type="InterPro" id="IPR011333">
    <property type="entry name" value="SKP1/BTB/POZ_sf"/>
</dbReference>
<dbReference type="Proteomes" id="UP001497382">
    <property type="component" value="Unassembled WGS sequence"/>
</dbReference>
<sequence>MENSIEKPRGLLSRISTLLNNEVCSDVVFQVRFNGQNVTFYAHSAILIAAGTNFPDLTKQTSQVKIIKVSEFSPNIVEMMLRYLYTDELNILSMENAVDLYKLARKFLIDDLEKVCSNYITKEEVNIDNLFVKYESALSCKFPKLLEKCRNLVQSETQAVFSSRYFGEAPFSVVEDMFSLDHLNVSSELDVIKAAFRWSEYECRRKGRPTEKLCMRDAIEPLLKHLRFLSLSADEFCDFAAKDDNIFTSYETALLTRKILQPDKGNFPSYMCPISKPRQPYLKTSNYMVGMNNFKDFYSEPINKNTLKDPYSVPANKNTFQDPYSEPNNKIAFKAPNYEPFLRSFSEPVNNLGDRFSMQVNMNNFNDYHSESTSGKDSLGQVNSLKSGQDDPLFFRQSLDKTPPASTKIEQKPIFHYNQNQKKSTPMLKVMPQQGGVPTPGKRTFDFPLQEMRKNIGFASSKDIKCNAKIQMRSGVIFIHGIELKIAEQKYIPDESIEVLSCISNNYSPKDETVTLKLKNSTLSVMYLEPVKVSPGNPVDIEITIEDLLLNRCYVCQGQNYELNCGLDVSAEISVKSNQSNGQDVVLYLISRIIYSMSSQF</sequence>
<dbReference type="InterPro" id="IPR011705">
    <property type="entry name" value="BACK"/>
</dbReference>
<gene>
    <name evidence="2" type="ORF">LARSCL_LOCUS3194</name>
</gene>
<protein>
    <recommendedName>
        <fullName evidence="1">BTB domain-containing protein</fullName>
    </recommendedName>
</protein>
<dbReference type="SMART" id="SM00225">
    <property type="entry name" value="BTB"/>
    <property type="match status" value="1"/>
</dbReference>
<organism evidence="2 3">
    <name type="scientific">Larinioides sclopetarius</name>
    <dbReference type="NCBI Taxonomy" id="280406"/>
    <lineage>
        <taxon>Eukaryota</taxon>
        <taxon>Metazoa</taxon>
        <taxon>Ecdysozoa</taxon>
        <taxon>Arthropoda</taxon>
        <taxon>Chelicerata</taxon>
        <taxon>Arachnida</taxon>
        <taxon>Araneae</taxon>
        <taxon>Araneomorphae</taxon>
        <taxon>Entelegynae</taxon>
        <taxon>Araneoidea</taxon>
        <taxon>Araneidae</taxon>
        <taxon>Larinioides</taxon>
    </lineage>
</organism>
<keyword evidence="3" id="KW-1185">Reference proteome</keyword>
<dbReference type="Pfam" id="PF07707">
    <property type="entry name" value="BACK"/>
    <property type="match status" value="1"/>
</dbReference>
<dbReference type="PANTHER" id="PTHR45774:SF3">
    <property type="entry name" value="BTB (POZ) DOMAIN-CONTAINING 2B-RELATED"/>
    <property type="match status" value="1"/>
</dbReference>
<comment type="caution">
    <text evidence="2">The sequence shown here is derived from an EMBL/GenBank/DDBJ whole genome shotgun (WGS) entry which is preliminary data.</text>
</comment>
<dbReference type="PROSITE" id="PS50097">
    <property type="entry name" value="BTB"/>
    <property type="match status" value="1"/>
</dbReference>
<reference evidence="2 3" key="1">
    <citation type="submission" date="2024-04" db="EMBL/GenBank/DDBJ databases">
        <authorList>
            <person name="Rising A."/>
            <person name="Reimegard J."/>
            <person name="Sonavane S."/>
            <person name="Akerstrom W."/>
            <person name="Nylinder S."/>
            <person name="Hedman E."/>
            <person name="Kallberg Y."/>
        </authorList>
    </citation>
    <scope>NUCLEOTIDE SEQUENCE [LARGE SCALE GENOMIC DNA]</scope>
</reference>
<dbReference type="Pfam" id="PF00651">
    <property type="entry name" value="BTB"/>
    <property type="match status" value="1"/>
</dbReference>